<dbReference type="GO" id="GO:0005930">
    <property type="term" value="C:axoneme"/>
    <property type="evidence" value="ECO:0007669"/>
    <property type="project" value="TreeGrafter"/>
</dbReference>
<evidence type="ECO:0000259" key="7">
    <source>
        <dbReference type="PROSITE" id="PS50309"/>
    </source>
</evidence>
<sequence length="866" mass="97509">MSFASPRNKRAANISSGSESKNSSSESQKYRKLQRKRSQIVSNSLRGSIPLLPDDLFPNLPQIKQARQAEKRITQKSLPSVVTSKALAVAETRRAKTVFFYKDGDEYFTGVRVPINKGRFRTMDALMDSLNDSIPMPFGVRRLHTPNGKTPIRSLDELQPHGRYIAASSTRRVQGVDLEAVERRKRHREDAQRRWNFQSSPSTTTHGGSANTAQIQLSVSKGGSGEINNTHQDNTNMFQSSQVGRASRSRSEKLPAPEASTALSTQQRVNSTFMPVTSKQIYFVLNGNPHRFYRTLVSPLSRGELDHLLEEISEGLHVAIFRIYSFEGDRILNVEQLLQLKDSRAIAVPRHERLQLNGQTNSDILRPVIPLQQQKQSTGLLLPPIKNGNNKSKGTGTSSSKSVPPYRGNHSKTRQPSNNIDRLPAYENLTRFDLNIKKKRMLNSTNSQDDTNNNLLKNGEVSIRQRSFSSNNAPPVKLAASGAIKVKRKLTTLGPTNVKDTVNTAENTATTSSTITTTTTNTDSDSGRPRSTMEELENMPDEVNEEGPGGDGNDNVDGEEDDYPEEPAELMALHQMEKRRRKKSSKGKNEEEIGENEEVEEKEGYGGKEEMRKEEEERDEEEEGGGLDTVEDGMEVAREDGREGGREEKEEEALDEVAMNEDDEDKDEDDGKEEDEDNNEDEEENNEDEDEEVRRINKVEDMKEEDVEEVNEMDEVTTPPKIEEEAKSPSPVQYTIVHTGGSNPEQENEGGMSGVYSDELERILYGQAAVKIQSVWRGYTVRKGFKHTRFSEHPIYIGMGSYGPRRRSKNNLYKPNERHHAIITRVKTPKSGKRKTSFKKTSTTMLVPDYGNEVNTRSLRNILYFL</sequence>
<feature type="region of interest" description="Disordered" evidence="6">
    <location>
        <begin position="503"/>
        <end position="730"/>
    </location>
</feature>
<feature type="compositionally biased region" description="Low complexity" evidence="6">
    <location>
        <begin position="15"/>
        <end position="27"/>
    </location>
</feature>
<feature type="compositionally biased region" description="Low complexity" evidence="6">
    <location>
        <begin position="503"/>
        <end position="524"/>
    </location>
</feature>
<dbReference type="EMBL" id="CAJEWN010000137">
    <property type="protein sequence ID" value="CAD2168179.1"/>
    <property type="molecule type" value="Genomic_DNA"/>
</dbReference>
<evidence type="ECO:0000256" key="5">
    <source>
        <dbReference type="ARBA" id="ARBA00023273"/>
    </source>
</evidence>
<evidence type="ECO:0000256" key="4">
    <source>
        <dbReference type="ARBA" id="ARBA00022737"/>
    </source>
</evidence>
<feature type="compositionally biased region" description="Low complexity" evidence="6">
    <location>
        <begin position="386"/>
        <end position="402"/>
    </location>
</feature>
<name>A0A6V7V0D9_MELEN</name>
<dbReference type="GO" id="GO:0035082">
    <property type="term" value="P:axoneme assembly"/>
    <property type="evidence" value="ECO:0007669"/>
    <property type="project" value="TreeGrafter"/>
</dbReference>
<evidence type="ECO:0000256" key="3">
    <source>
        <dbReference type="ARBA" id="ARBA00022490"/>
    </source>
</evidence>
<feature type="compositionally biased region" description="Polar residues" evidence="6">
    <location>
        <begin position="195"/>
        <end position="244"/>
    </location>
</feature>
<dbReference type="SUPFAM" id="SSF89837">
    <property type="entry name" value="Doublecortin (DC)"/>
    <property type="match status" value="2"/>
</dbReference>
<feature type="compositionally biased region" description="Acidic residues" evidence="6">
    <location>
        <begin position="534"/>
        <end position="545"/>
    </location>
</feature>
<dbReference type="PROSITE" id="PS50096">
    <property type="entry name" value="IQ"/>
    <property type="match status" value="1"/>
</dbReference>
<feature type="compositionally biased region" description="Acidic residues" evidence="6">
    <location>
        <begin position="554"/>
        <end position="568"/>
    </location>
</feature>
<feature type="compositionally biased region" description="Basic residues" evidence="6">
    <location>
        <begin position="577"/>
        <end position="586"/>
    </location>
</feature>
<dbReference type="Pfam" id="PF00612">
    <property type="entry name" value="IQ"/>
    <property type="match status" value="1"/>
</dbReference>
<evidence type="ECO:0000256" key="2">
    <source>
        <dbReference type="ARBA" id="ARBA00004496"/>
    </source>
</evidence>
<feature type="compositionally biased region" description="Basic and acidic residues" evidence="6">
    <location>
        <begin position="635"/>
        <end position="648"/>
    </location>
</feature>
<keyword evidence="5" id="KW-0966">Cell projection</keyword>
<feature type="compositionally biased region" description="Acidic residues" evidence="6">
    <location>
        <begin position="702"/>
        <end position="715"/>
    </location>
</feature>
<feature type="compositionally biased region" description="Basic and acidic residues" evidence="6">
    <location>
        <begin position="692"/>
        <end position="701"/>
    </location>
</feature>
<dbReference type="GO" id="GO:0035556">
    <property type="term" value="P:intracellular signal transduction"/>
    <property type="evidence" value="ECO:0007669"/>
    <property type="project" value="InterPro"/>
</dbReference>
<feature type="region of interest" description="Disordered" evidence="6">
    <location>
        <begin position="1"/>
        <end position="39"/>
    </location>
</feature>
<dbReference type="GO" id="GO:0042461">
    <property type="term" value="P:photoreceptor cell development"/>
    <property type="evidence" value="ECO:0007669"/>
    <property type="project" value="TreeGrafter"/>
</dbReference>
<comment type="caution">
    <text evidence="8">The sequence shown here is derived from an EMBL/GenBank/DDBJ whole genome shotgun (WGS) entry which is preliminary data.</text>
</comment>
<evidence type="ECO:0000313" key="8">
    <source>
        <dbReference type="EMBL" id="CAD2168179.1"/>
    </source>
</evidence>
<dbReference type="SMART" id="SM00537">
    <property type="entry name" value="DCX"/>
    <property type="match status" value="2"/>
</dbReference>
<gene>
    <name evidence="8" type="ORF">MENT_LOCUS19525</name>
</gene>
<feature type="compositionally biased region" description="Acidic residues" evidence="6">
    <location>
        <begin position="616"/>
        <end position="634"/>
    </location>
</feature>
<protein>
    <recommendedName>
        <fullName evidence="7">Doublecortin domain-containing protein</fullName>
    </recommendedName>
</protein>
<evidence type="ECO:0000256" key="6">
    <source>
        <dbReference type="SAM" id="MobiDB-lite"/>
    </source>
</evidence>
<dbReference type="InterPro" id="IPR036572">
    <property type="entry name" value="Doublecortin_dom_sf"/>
</dbReference>
<dbReference type="PANTHER" id="PTHR23005">
    <property type="entry name" value="RETINITIS PIGMENTOSA 1 PROTEIN"/>
    <property type="match status" value="1"/>
</dbReference>
<dbReference type="CDD" id="cd23767">
    <property type="entry name" value="IQCD"/>
    <property type="match status" value="1"/>
</dbReference>
<dbReference type="Gene3D" id="3.10.20.230">
    <property type="entry name" value="Doublecortin domain"/>
    <property type="match status" value="2"/>
</dbReference>
<keyword evidence="4" id="KW-0677">Repeat</keyword>
<feature type="compositionally biased region" description="Basic and acidic residues" evidence="6">
    <location>
        <begin position="602"/>
        <end position="615"/>
    </location>
</feature>
<proteinExistence type="predicted"/>
<feature type="region of interest" description="Disordered" evidence="6">
    <location>
        <begin position="376"/>
        <end position="420"/>
    </location>
</feature>
<feature type="compositionally biased region" description="Acidic residues" evidence="6">
    <location>
        <begin position="592"/>
        <end position="601"/>
    </location>
</feature>
<dbReference type="InterPro" id="IPR003533">
    <property type="entry name" value="Doublecortin_dom"/>
</dbReference>
<dbReference type="Proteomes" id="UP000580250">
    <property type="component" value="Unassembled WGS sequence"/>
</dbReference>
<dbReference type="PROSITE" id="PS50309">
    <property type="entry name" value="DC"/>
    <property type="match status" value="2"/>
</dbReference>
<dbReference type="PANTHER" id="PTHR23005:SF5">
    <property type="entry name" value="NUP637, PUTATIVE-RELATED"/>
    <property type="match status" value="1"/>
</dbReference>
<reference evidence="8 9" key="1">
    <citation type="submission" date="2020-08" db="EMBL/GenBank/DDBJ databases">
        <authorList>
            <person name="Koutsovoulos G."/>
            <person name="Danchin GJ E."/>
        </authorList>
    </citation>
    <scope>NUCLEOTIDE SEQUENCE [LARGE SCALE GENOMIC DNA]</scope>
</reference>
<dbReference type="Pfam" id="PF03607">
    <property type="entry name" value="DCX"/>
    <property type="match status" value="1"/>
</dbReference>
<keyword evidence="3" id="KW-0963">Cytoplasm</keyword>
<feature type="domain" description="Doublecortin" evidence="7">
    <location>
        <begin position="279"/>
        <end position="355"/>
    </location>
</feature>
<organism evidence="8 9">
    <name type="scientific">Meloidogyne enterolobii</name>
    <name type="common">Root-knot nematode worm</name>
    <name type="synonym">Meloidogyne mayaguensis</name>
    <dbReference type="NCBI Taxonomy" id="390850"/>
    <lineage>
        <taxon>Eukaryota</taxon>
        <taxon>Metazoa</taxon>
        <taxon>Ecdysozoa</taxon>
        <taxon>Nematoda</taxon>
        <taxon>Chromadorea</taxon>
        <taxon>Rhabditida</taxon>
        <taxon>Tylenchina</taxon>
        <taxon>Tylenchomorpha</taxon>
        <taxon>Tylenchoidea</taxon>
        <taxon>Meloidogynidae</taxon>
        <taxon>Meloidogyninae</taxon>
        <taxon>Meloidogyne</taxon>
    </lineage>
</organism>
<evidence type="ECO:0000313" key="9">
    <source>
        <dbReference type="Proteomes" id="UP000580250"/>
    </source>
</evidence>
<feature type="region of interest" description="Disordered" evidence="6">
    <location>
        <begin position="176"/>
        <end position="267"/>
    </location>
</feature>
<dbReference type="AlphaFoldDB" id="A0A6V7V0D9"/>
<comment type="subcellular location">
    <subcellularLocation>
        <location evidence="1">Cell projection</location>
    </subcellularLocation>
    <subcellularLocation>
        <location evidence="2">Cytoplasm</location>
    </subcellularLocation>
</comment>
<feature type="domain" description="Doublecortin" evidence="7">
    <location>
        <begin position="96"/>
        <end position="179"/>
    </location>
</feature>
<dbReference type="OrthoDB" id="1738954at2759"/>
<accession>A0A6V7V0D9</accession>
<feature type="compositionally biased region" description="Acidic residues" evidence="6">
    <location>
        <begin position="649"/>
        <end position="691"/>
    </location>
</feature>
<evidence type="ECO:0000256" key="1">
    <source>
        <dbReference type="ARBA" id="ARBA00004316"/>
    </source>
</evidence>
<dbReference type="InterPro" id="IPR000048">
    <property type="entry name" value="IQ_motif_EF-hand-BS"/>
</dbReference>